<proteinExistence type="predicted"/>
<keyword evidence="1" id="KW-0479">Metal-binding</keyword>
<dbReference type="InterPro" id="IPR050963">
    <property type="entry name" value="Sirohydro_Cobaltochel/CbiX"/>
</dbReference>
<keyword evidence="4" id="KW-1185">Reference proteome</keyword>
<protein>
    <submittedName>
        <fullName evidence="3">Sirohydrochlorin chelatase</fullName>
    </submittedName>
</protein>
<dbReference type="Proteomes" id="UP001596084">
    <property type="component" value="Unassembled WGS sequence"/>
</dbReference>
<accession>A0ABW0QEF3</accession>
<sequence>MALSELTAPAIILLAHGSRDPQWRAPIEAVAARICAREPGRAVCCAYLELCSPSLPEAATDLIANGARQIRVFPLFLGLGKHAREDLPRLIDAIRAAHPGATIELLPTAGEYDQLTALMADIALS</sequence>
<organism evidence="3 4">
    <name type="scientific">Polaromonas jejuensis</name>
    <dbReference type="NCBI Taxonomy" id="457502"/>
    <lineage>
        <taxon>Bacteria</taxon>
        <taxon>Pseudomonadati</taxon>
        <taxon>Pseudomonadota</taxon>
        <taxon>Betaproteobacteria</taxon>
        <taxon>Burkholderiales</taxon>
        <taxon>Comamonadaceae</taxon>
        <taxon>Polaromonas</taxon>
    </lineage>
</organism>
<gene>
    <name evidence="3" type="ORF">ACFPP7_19290</name>
</gene>
<dbReference type="EMBL" id="JBHSMX010000062">
    <property type="protein sequence ID" value="MFC5523038.1"/>
    <property type="molecule type" value="Genomic_DNA"/>
</dbReference>
<dbReference type="SUPFAM" id="SSF53800">
    <property type="entry name" value="Chelatase"/>
    <property type="match status" value="1"/>
</dbReference>
<dbReference type="RefSeq" id="WP_068834955.1">
    <property type="nucleotide sequence ID" value="NZ_JBHSMX010000062.1"/>
</dbReference>
<evidence type="ECO:0000313" key="4">
    <source>
        <dbReference type="Proteomes" id="UP001596084"/>
    </source>
</evidence>
<evidence type="ECO:0000313" key="3">
    <source>
        <dbReference type="EMBL" id="MFC5523038.1"/>
    </source>
</evidence>
<dbReference type="PANTHER" id="PTHR33542">
    <property type="entry name" value="SIROHYDROCHLORIN FERROCHELATASE, CHLOROPLASTIC"/>
    <property type="match status" value="1"/>
</dbReference>
<dbReference type="PANTHER" id="PTHR33542:SF5">
    <property type="entry name" value="FERROCHELATASE CHE1"/>
    <property type="match status" value="1"/>
</dbReference>
<dbReference type="Pfam" id="PF01903">
    <property type="entry name" value="CbiX"/>
    <property type="match status" value="1"/>
</dbReference>
<dbReference type="CDD" id="cd03416">
    <property type="entry name" value="CbiX_SirB_N"/>
    <property type="match status" value="1"/>
</dbReference>
<reference evidence="4" key="1">
    <citation type="journal article" date="2019" name="Int. J. Syst. Evol. Microbiol.">
        <title>The Global Catalogue of Microorganisms (GCM) 10K type strain sequencing project: providing services to taxonomists for standard genome sequencing and annotation.</title>
        <authorList>
            <consortium name="The Broad Institute Genomics Platform"/>
            <consortium name="The Broad Institute Genome Sequencing Center for Infectious Disease"/>
            <person name="Wu L."/>
            <person name="Ma J."/>
        </authorList>
    </citation>
    <scope>NUCLEOTIDE SEQUENCE [LARGE SCALE GENOMIC DNA]</scope>
    <source>
        <strain evidence="4">CGMCC 4.7277</strain>
    </source>
</reference>
<keyword evidence="2" id="KW-0456">Lyase</keyword>
<dbReference type="InterPro" id="IPR002762">
    <property type="entry name" value="CbiX-like"/>
</dbReference>
<dbReference type="Gene3D" id="3.40.50.1400">
    <property type="match status" value="1"/>
</dbReference>
<comment type="caution">
    <text evidence="3">The sequence shown here is derived from an EMBL/GenBank/DDBJ whole genome shotgun (WGS) entry which is preliminary data.</text>
</comment>
<evidence type="ECO:0000256" key="2">
    <source>
        <dbReference type="ARBA" id="ARBA00023239"/>
    </source>
</evidence>
<evidence type="ECO:0000256" key="1">
    <source>
        <dbReference type="ARBA" id="ARBA00022723"/>
    </source>
</evidence>
<name>A0ABW0QEF3_9BURK</name>